<name>A0A162E0Z9_9CAUD</name>
<accession>A0A162E0Z9</accession>
<evidence type="ECO:0008006" key="3">
    <source>
        <dbReference type="Google" id="ProtNLM"/>
    </source>
</evidence>
<protein>
    <recommendedName>
        <fullName evidence="3">Head-to-tail adaptor</fullName>
    </recommendedName>
</protein>
<dbReference type="Proteomes" id="UP000201404">
    <property type="component" value="Genome"/>
</dbReference>
<organism evidence="1 2">
    <name type="scientific">Gordonia phage GAL1</name>
    <dbReference type="NCBI Taxonomy" id="1647469"/>
    <lineage>
        <taxon>Viruses</taxon>
        <taxon>Duplodnaviria</taxon>
        <taxon>Heunggongvirae</taxon>
        <taxon>Uroviricota</taxon>
        <taxon>Caudoviricetes</taxon>
        <taxon>Galunavirus</taxon>
        <taxon>Galunavirus GAL1</taxon>
    </lineage>
</organism>
<gene>
    <name evidence="1" type="ORF">GAL1_11</name>
</gene>
<evidence type="ECO:0000313" key="2">
    <source>
        <dbReference type="Proteomes" id="UP000201404"/>
    </source>
</evidence>
<dbReference type="KEGG" id="vg:30309326"/>
<dbReference type="GeneID" id="30309326"/>
<dbReference type="RefSeq" id="YP_009324403.1">
    <property type="nucleotide sequence ID" value="NC_031936.1"/>
</dbReference>
<evidence type="ECO:0000313" key="1">
    <source>
        <dbReference type="EMBL" id="AKJ72026.1"/>
    </source>
</evidence>
<proteinExistence type="predicted"/>
<reference evidence="1 2" key="1">
    <citation type="submission" date="2015-04" db="EMBL/GenBank/DDBJ databases">
        <title>Locating and activating molecular 'time bombs': can Mycolata prophages be selectively induced en masse to biologically control activated sludge foaming?</title>
        <authorList>
            <person name="Dyson Z.A."/>
            <person name="Brown T.L."/>
            <person name="Farrar B."/>
            <person name="Doyle S."/>
            <person name="Tucci J."/>
            <person name="Seviour R.J."/>
            <person name="Petrovski S."/>
        </authorList>
    </citation>
    <scope>NUCLEOTIDE SEQUENCE [LARGE SCALE GENOMIC DNA]</scope>
</reference>
<dbReference type="EMBL" id="KR053194">
    <property type="protein sequence ID" value="AKJ72026.1"/>
    <property type="molecule type" value="Genomic_DNA"/>
</dbReference>
<sequence>MFAEYDDVAARYEGTIPHERSEWVTTRIEDVESFLVGLVPALASSELSAERAHRAKVLVCDKVLELYRNPDGSTQRSQVMGPMTDSRSWSKEVASGRITFTEEDLRLVRDPVRKRRRIGSMQVSPWGVPG</sequence>
<keyword evidence="2" id="KW-1185">Reference proteome</keyword>